<proteinExistence type="predicted"/>
<dbReference type="KEGG" id="mflu:HZU40_18755"/>
<sequence>MTSPLVPAYIPPDVCSTVGLGLATPVDQCMTQVLTDVREDGVSAPASADPAALAQVVADAKAQGIDLKLVVLPTSPPIDTPLRDIATQVGKAYPGSTVLAISPGFAGTYSPVYDRVTLEAGQDLAKTGDAVQSSKNFVTQLSTPDFPWTPFTIALVLGVAVAAVGVRVLQVRGRRGVADEKVAVTSQ</sequence>
<gene>
    <name evidence="2" type="ORF">HZU40_18755</name>
</gene>
<keyword evidence="1" id="KW-0812">Transmembrane</keyword>
<dbReference type="InterPro" id="IPR046498">
    <property type="entry name" value="Rv1476-like"/>
</dbReference>
<dbReference type="Proteomes" id="UP000515498">
    <property type="component" value="Chromosome"/>
</dbReference>
<dbReference type="EMBL" id="CP059894">
    <property type="protein sequence ID" value="QNJ90323.1"/>
    <property type="molecule type" value="Genomic_DNA"/>
</dbReference>
<protein>
    <submittedName>
        <fullName evidence="2">Uncharacterized protein</fullName>
    </submittedName>
</protein>
<dbReference type="AlphaFoldDB" id="A0A7G8P7K7"/>
<name>A0A7G8P7K7_9MYCO</name>
<feature type="transmembrane region" description="Helical" evidence="1">
    <location>
        <begin position="148"/>
        <end position="169"/>
    </location>
</feature>
<reference evidence="2 3" key="1">
    <citation type="submission" date="2020-07" db="EMBL/GenBank/DDBJ databases">
        <title>Draft genome sequence of four isobutane-metabolizing strains capable of cometabolically degrading diverse ether contaminants.</title>
        <authorList>
            <person name="Chen W."/>
            <person name="Faulkner N."/>
            <person name="Smith C."/>
            <person name="Hyman M."/>
        </authorList>
    </citation>
    <scope>NUCLEOTIDE SEQUENCE [LARGE SCALE GENOMIC DNA]</scope>
    <source>
        <strain evidence="2 3">2A</strain>
    </source>
</reference>
<organism evidence="2 3">
    <name type="scientific">Mycolicibacterium fluoranthenivorans</name>
    <dbReference type="NCBI Taxonomy" id="258505"/>
    <lineage>
        <taxon>Bacteria</taxon>
        <taxon>Bacillati</taxon>
        <taxon>Actinomycetota</taxon>
        <taxon>Actinomycetes</taxon>
        <taxon>Mycobacteriales</taxon>
        <taxon>Mycobacteriaceae</taxon>
        <taxon>Mycolicibacterium</taxon>
    </lineage>
</organism>
<evidence type="ECO:0000256" key="1">
    <source>
        <dbReference type="SAM" id="Phobius"/>
    </source>
</evidence>
<keyword evidence="1" id="KW-1133">Transmembrane helix</keyword>
<evidence type="ECO:0000313" key="2">
    <source>
        <dbReference type="EMBL" id="QNJ90323.1"/>
    </source>
</evidence>
<dbReference type="Pfam" id="PF20381">
    <property type="entry name" value="Rv1476"/>
    <property type="match status" value="1"/>
</dbReference>
<accession>A0A7G8P7K7</accession>
<keyword evidence="1" id="KW-0472">Membrane</keyword>
<evidence type="ECO:0000313" key="3">
    <source>
        <dbReference type="Proteomes" id="UP000515498"/>
    </source>
</evidence>